<evidence type="ECO:0000313" key="3">
    <source>
        <dbReference type="Proteomes" id="UP000828390"/>
    </source>
</evidence>
<sequence length="85" mass="9067">MANANIRRTHRHSKTVACSGTSPVVRSTASVAGSWWPSRRPTATRKRFEPAAASLVLPSTPITTDASSGTEYRVVSHGTAMATRT</sequence>
<organism evidence="2 3">
    <name type="scientific">Dreissena polymorpha</name>
    <name type="common">Zebra mussel</name>
    <name type="synonym">Mytilus polymorpha</name>
    <dbReference type="NCBI Taxonomy" id="45954"/>
    <lineage>
        <taxon>Eukaryota</taxon>
        <taxon>Metazoa</taxon>
        <taxon>Spiralia</taxon>
        <taxon>Lophotrochozoa</taxon>
        <taxon>Mollusca</taxon>
        <taxon>Bivalvia</taxon>
        <taxon>Autobranchia</taxon>
        <taxon>Heteroconchia</taxon>
        <taxon>Euheterodonta</taxon>
        <taxon>Imparidentia</taxon>
        <taxon>Neoheterodontei</taxon>
        <taxon>Myida</taxon>
        <taxon>Dreissenoidea</taxon>
        <taxon>Dreissenidae</taxon>
        <taxon>Dreissena</taxon>
    </lineage>
</organism>
<dbReference type="Proteomes" id="UP000828390">
    <property type="component" value="Unassembled WGS sequence"/>
</dbReference>
<comment type="caution">
    <text evidence="2">The sequence shown here is derived from an EMBL/GenBank/DDBJ whole genome shotgun (WGS) entry which is preliminary data.</text>
</comment>
<reference evidence="2" key="1">
    <citation type="journal article" date="2019" name="bioRxiv">
        <title>The Genome of the Zebra Mussel, Dreissena polymorpha: A Resource for Invasive Species Research.</title>
        <authorList>
            <person name="McCartney M.A."/>
            <person name="Auch B."/>
            <person name="Kono T."/>
            <person name="Mallez S."/>
            <person name="Zhang Y."/>
            <person name="Obille A."/>
            <person name="Becker A."/>
            <person name="Abrahante J.E."/>
            <person name="Garbe J."/>
            <person name="Badalamenti J.P."/>
            <person name="Herman A."/>
            <person name="Mangelson H."/>
            <person name="Liachko I."/>
            <person name="Sullivan S."/>
            <person name="Sone E.D."/>
            <person name="Koren S."/>
            <person name="Silverstein K.A.T."/>
            <person name="Beckman K.B."/>
            <person name="Gohl D.M."/>
        </authorList>
    </citation>
    <scope>NUCLEOTIDE SEQUENCE</scope>
    <source>
        <strain evidence="2">Duluth1</strain>
        <tissue evidence="2">Whole animal</tissue>
    </source>
</reference>
<protein>
    <submittedName>
        <fullName evidence="2">Uncharacterized protein</fullName>
    </submittedName>
</protein>
<dbReference type="AlphaFoldDB" id="A0A9D4RQF3"/>
<accession>A0A9D4RQF3</accession>
<feature type="region of interest" description="Disordered" evidence="1">
    <location>
        <begin position="1"/>
        <end position="22"/>
    </location>
</feature>
<evidence type="ECO:0000256" key="1">
    <source>
        <dbReference type="SAM" id="MobiDB-lite"/>
    </source>
</evidence>
<evidence type="ECO:0000313" key="2">
    <source>
        <dbReference type="EMBL" id="KAH3877651.1"/>
    </source>
</evidence>
<gene>
    <name evidence="2" type="ORF">DPMN_001527</name>
</gene>
<reference evidence="2" key="2">
    <citation type="submission" date="2020-11" db="EMBL/GenBank/DDBJ databases">
        <authorList>
            <person name="McCartney M.A."/>
            <person name="Auch B."/>
            <person name="Kono T."/>
            <person name="Mallez S."/>
            <person name="Becker A."/>
            <person name="Gohl D.M."/>
            <person name="Silverstein K.A.T."/>
            <person name="Koren S."/>
            <person name="Bechman K.B."/>
            <person name="Herman A."/>
            <person name="Abrahante J.E."/>
            <person name="Garbe J."/>
        </authorList>
    </citation>
    <scope>NUCLEOTIDE SEQUENCE</scope>
    <source>
        <strain evidence="2">Duluth1</strain>
        <tissue evidence="2">Whole animal</tissue>
    </source>
</reference>
<dbReference type="EMBL" id="JAIWYP010000001">
    <property type="protein sequence ID" value="KAH3877651.1"/>
    <property type="molecule type" value="Genomic_DNA"/>
</dbReference>
<name>A0A9D4RQF3_DREPO</name>
<keyword evidence="3" id="KW-1185">Reference proteome</keyword>
<proteinExistence type="predicted"/>